<dbReference type="OrthoDB" id="542418at2759"/>
<evidence type="ECO:0000256" key="1">
    <source>
        <dbReference type="SAM" id="MobiDB-lite"/>
    </source>
</evidence>
<keyword evidence="3" id="KW-1185">Reference proteome</keyword>
<name>A0A835YKI8_9STRA</name>
<evidence type="ECO:0000313" key="3">
    <source>
        <dbReference type="Proteomes" id="UP000664859"/>
    </source>
</evidence>
<accession>A0A835YKI8</accession>
<gene>
    <name evidence="2" type="ORF">JKP88DRAFT_333376</name>
</gene>
<reference evidence="2" key="1">
    <citation type="submission" date="2021-02" db="EMBL/GenBank/DDBJ databases">
        <title>First Annotated Genome of the Yellow-green Alga Tribonema minus.</title>
        <authorList>
            <person name="Mahan K.M."/>
        </authorList>
    </citation>
    <scope>NUCLEOTIDE SEQUENCE</scope>
    <source>
        <strain evidence="2">UTEX B ZZ1240</strain>
    </source>
</reference>
<dbReference type="EMBL" id="JAFCMP010000528">
    <property type="protein sequence ID" value="KAG5177181.1"/>
    <property type="molecule type" value="Genomic_DNA"/>
</dbReference>
<evidence type="ECO:0008006" key="4">
    <source>
        <dbReference type="Google" id="ProtNLM"/>
    </source>
</evidence>
<sequence>MESSIPALNAVRNQANAIRTTLTHHIERELRMNGNPSWPELINSFQVVARQLADLAEDVDPVLQFFAFQPVRPTANPAHIPLFLSTRPLAEMDAADAKLRACREGKEGEGAGAASGGAAAGEDVAETYNTAVQSAEDAYEKASQAVLASITAASGTGRMRPANPAQSSGADSMDL</sequence>
<protein>
    <recommendedName>
        <fullName evidence="4">Mediator of RNA polymerase II transcription subunit 8</fullName>
    </recommendedName>
</protein>
<dbReference type="AlphaFoldDB" id="A0A835YKI8"/>
<feature type="compositionally biased region" description="Polar residues" evidence="1">
    <location>
        <begin position="164"/>
        <end position="175"/>
    </location>
</feature>
<evidence type="ECO:0000313" key="2">
    <source>
        <dbReference type="EMBL" id="KAG5177181.1"/>
    </source>
</evidence>
<feature type="region of interest" description="Disordered" evidence="1">
    <location>
        <begin position="152"/>
        <end position="175"/>
    </location>
</feature>
<proteinExistence type="predicted"/>
<comment type="caution">
    <text evidence="2">The sequence shown here is derived from an EMBL/GenBank/DDBJ whole genome shotgun (WGS) entry which is preliminary data.</text>
</comment>
<dbReference type="Proteomes" id="UP000664859">
    <property type="component" value="Unassembled WGS sequence"/>
</dbReference>
<organism evidence="2 3">
    <name type="scientific">Tribonema minus</name>
    <dbReference type="NCBI Taxonomy" id="303371"/>
    <lineage>
        <taxon>Eukaryota</taxon>
        <taxon>Sar</taxon>
        <taxon>Stramenopiles</taxon>
        <taxon>Ochrophyta</taxon>
        <taxon>PX clade</taxon>
        <taxon>Xanthophyceae</taxon>
        <taxon>Tribonematales</taxon>
        <taxon>Tribonemataceae</taxon>
        <taxon>Tribonema</taxon>
    </lineage>
</organism>